<keyword evidence="7" id="KW-1185">Reference proteome</keyword>
<dbReference type="InterPro" id="IPR018333">
    <property type="entry name" value="Squalene_cyclase"/>
</dbReference>
<evidence type="ECO:0000256" key="2">
    <source>
        <dbReference type="ARBA" id="ARBA00009755"/>
    </source>
</evidence>
<comment type="pathway">
    <text evidence="1">Secondary metabolite biosynthesis; hopanoid biosynthesis.</text>
</comment>
<feature type="domain" description="Squalene cyclase N-terminal" evidence="5">
    <location>
        <begin position="19"/>
        <end position="172"/>
    </location>
</feature>
<dbReference type="Pfam" id="PF13249">
    <property type="entry name" value="SQHop_cyclase_N"/>
    <property type="match status" value="1"/>
</dbReference>
<dbReference type="Pfam" id="PF13243">
    <property type="entry name" value="SQHop_cyclase_C"/>
    <property type="match status" value="1"/>
</dbReference>
<dbReference type="Gene3D" id="1.50.10.20">
    <property type="match status" value="2"/>
</dbReference>
<evidence type="ECO:0000259" key="4">
    <source>
        <dbReference type="Pfam" id="PF13243"/>
    </source>
</evidence>
<evidence type="ECO:0000259" key="5">
    <source>
        <dbReference type="Pfam" id="PF13249"/>
    </source>
</evidence>
<proteinExistence type="inferred from homology"/>
<dbReference type="PANTHER" id="PTHR11764:SF20">
    <property type="entry name" value="LANOSTEROL SYNTHASE"/>
    <property type="match status" value="1"/>
</dbReference>
<evidence type="ECO:0000313" key="7">
    <source>
        <dbReference type="Proteomes" id="UP001374803"/>
    </source>
</evidence>
<dbReference type="InterPro" id="IPR032696">
    <property type="entry name" value="SQ_cyclase_C"/>
</dbReference>
<dbReference type="Proteomes" id="UP001374803">
    <property type="component" value="Chromosome"/>
</dbReference>
<dbReference type="EMBL" id="CP089983">
    <property type="protein sequence ID" value="WXB01008.1"/>
    <property type="molecule type" value="Genomic_DNA"/>
</dbReference>
<dbReference type="SUPFAM" id="SSF48239">
    <property type="entry name" value="Terpenoid cyclases/Protein prenyltransferases"/>
    <property type="match status" value="2"/>
</dbReference>
<reference evidence="6" key="1">
    <citation type="submission" date="2021-12" db="EMBL/GenBank/DDBJ databases">
        <title>Discovery of the Pendulisporaceae a myxobacterial family with distinct sporulation behavior and unique specialized metabolism.</title>
        <authorList>
            <person name="Garcia R."/>
            <person name="Popoff A."/>
            <person name="Bader C.D."/>
            <person name="Loehr J."/>
            <person name="Walesch S."/>
            <person name="Walt C."/>
            <person name="Boldt J."/>
            <person name="Bunk B."/>
            <person name="Haeckl F.J.F.P.J."/>
            <person name="Gunesch A.P."/>
            <person name="Birkelbach J."/>
            <person name="Nuebel U."/>
            <person name="Pietschmann T."/>
            <person name="Bach T."/>
            <person name="Mueller R."/>
        </authorList>
    </citation>
    <scope>NUCLEOTIDE SEQUENCE</scope>
    <source>
        <strain evidence="6">MSr11367</strain>
    </source>
</reference>
<dbReference type="PANTHER" id="PTHR11764">
    <property type="entry name" value="TERPENE CYCLASE/MUTASE FAMILY MEMBER"/>
    <property type="match status" value="1"/>
</dbReference>
<evidence type="ECO:0000256" key="3">
    <source>
        <dbReference type="ARBA" id="ARBA00022737"/>
    </source>
</evidence>
<gene>
    <name evidence="6" type="ORF">LVJ94_29320</name>
</gene>
<sequence length="561" mass="61544">MTGATIDGDSDVDAVETAIRRATDALFRAQRKDGSWVDHLSSSAVATAPALLSLHLADPVRHAKAIAEGCAWLRATQHADGSWGDAVVDSGTLNATAITVPILAILERERSVDAISRGLAFIELQGGEEALRDLERCSIFPLCLQFMAMAGLYDADRVHRMPSELILVPQRFRRWFAVSAPCVYSWGMMQSRQSRSSRRVQWLQRIAEPKAIRFLEQTQGSNGGYEESAILTACVYIGLRKADVGHAVADRCLEYLVETRRADGSWPIDRDLELSVTTYILRGLHAAGKIRDPRLARTADWIASGQHDRPWEATGAPAGGWAWARPSGWPDADDTACATLALERLGRPEHRGAVVRGCDWLLAMQNSDGSWGGFLRNGRLSMDQPCAALTSHAVLALREAGGFGPRDKCIRNALRYFSRVQRPDGAVPTLWFRHFTCGTAWVLNAYAALGLPYDPVAVRCRAWLLRHQNSDGGWGSLRGTASTVEETAWALTALAAGGVPSSHTRLEAAARWLVEHQNAEGTWEPSVICHYYSHLSYSSDHIANGFALEALGRFHRGRGET</sequence>
<feature type="domain" description="Squalene cyclase C-terminal" evidence="4">
    <location>
        <begin position="278"/>
        <end position="553"/>
    </location>
</feature>
<protein>
    <recommendedName>
        <fullName evidence="8">Squalene--hopene cyclase</fullName>
    </recommendedName>
</protein>
<comment type="similarity">
    <text evidence="2">Belongs to the terpene cyclase/mutase family.</text>
</comment>
<evidence type="ECO:0000256" key="1">
    <source>
        <dbReference type="ARBA" id="ARBA00004999"/>
    </source>
</evidence>
<evidence type="ECO:0000313" key="6">
    <source>
        <dbReference type="EMBL" id="WXB01008.1"/>
    </source>
</evidence>
<dbReference type="InterPro" id="IPR032697">
    <property type="entry name" value="SQ_cyclase_N"/>
</dbReference>
<dbReference type="RefSeq" id="WP_394830615.1">
    <property type="nucleotide sequence ID" value="NZ_CP089983.1"/>
</dbReference>
<organism evidence="6 7">
    <name type="scientific">Pendulispora rubella</name>
    <dbReference type="NCBI Taxonomy" id="2741070"/>
    <lineage>
        <taxon>Bacteria</taxon>
        <taxon>Pseudomonadati</taxon>
        <taxon>Myxococcota</taxon>
        <taxon>Myxococcia</taxon>
        <taxon>Myxococcales</taxon>
        <taxon>Sorangiineae</taxon>
        <taxon>Pendulisporaceae</taxon>
        <taxon>Pendulispora</taxon>
    </lineage>
</organism>
<dbReference type="InterPro" id="IPR008930">
    <property type="entry name" value="Terpenoid_cyclase/PrenylTrfase"/>
</dbReference>
<keyword evidence="3" id="KW-0677">Repeat</keyword>
<name>A0ABZ2KQT2_9BACT</name>
<accession>A0ABZ2KQT2</accession>
<evidence type="ECO:0008006" key="8">
    <source>
        <dbReference type="Google" id="ProtNLM"/>
    </source>
</evidence>